<proteinExistence type="predicted"/>
<evidence type="ECO:0000313" key="1">
    <source>
        <dbReference type="EMBL" id="GJD99426.1"/>
    </source>
</evidence>
<accession>A0ABQ4S8A4</accession>
<sequence>MSGRARLRRAHLHLRTLLGLPAGGFFIPYRHAAAARPLPYPALRPLFAAAEAEFRAVLDAIQAHAPDLARIAAGGPGLVGAVPPRFGQDWFPRLDAAAAYALVRRHRPRRILEVGSGHSTRFLAQAVADGGLPTRITCIDPNPRARLDGLPCVRHHPRLFGPEDAEAAAALEPGDVLFVDSSHVAMPGSDVDRLLLDVLPRLAPGVLVHLHDIFLPDAYPAAWTWRGYNEQVAVGALLQGGAYALLFASRYVATATDGLDGSALARLPLPDGAWETSLWLVKHHEPGRAPV</sequence>
<reference evidence="1" key="2">
    <citation type="submission" date="2021-08" db="EMBL/GenBank/DDBJ databases">
        <authorList>
            <person name="Tani A."/>
            <person name="Ola A."/>
            <person name="Ogura Y."/>
            <person name="Katsura K."/>
            <person name="Hayashi T."/>
        </authorList>
    </citation>
    <scope>NUCLEOTIDE SEQUENCE</scope>
    <source>
        <strain evidence="1">DSM 17168</strain>
    </source>
</reference>
<name>A0ABQ4S8A4_9HYPH</name>
<gene>
    <name evidence="1" type="ORF">GMJLKIPL_1343</name>
</gene>
<reference evidence="1" key="1">
    <citation type="journal article" date="2021" name="Front. Microbiol.">
        <title>Comprehensive Comparative Genomics and Phenotyping of Methylobacterium Species.</title>
        <authorList>
            <person name="Alessa O."/>
            <person name="Ogura Y."/>
            <person name="Fujitani Y."/>
            <person name="Takami H."/>
            <person name="Hayashi T."/>
            <person name="Sahin N."/>
            <person name="Tani A."/>
        </authorList>
    </citation>
    <scope>NUCLEOTIDE SEQUENCE</scope>
    <source>
        <strain evidence="1">DSM 17168</strain>
    </source>
</reference>
<dbReference type="Gene3D" id="3.40.50.150">
    <property type="entry name" value="Vaccinia Virus protein VP39"/>
    <property type="match status" value="1"/>
</dbReference>
<dbReference type="Pfam" id="PF13578">
    <property type="entry name" value="Methyltransf_24"/>
    <property type="match status" value="1"/>
</dbReference>
<dbReference type="RefSeq" id="WP_238234313.1">
    <property type="nucleotide sequence ID" value="NZ_BPQQ01000016.1"/>
</dbReference>
<dbReference type="Proteomes" id="UP001055153">
    <property type="component" value="Unassembled WGS sequence"/>
</dbReference>
<keyword evidence="2" id="KW-1185">Reference proteome</keyword>
<dbReference type="InterPro" id="IPR029063">
    <property type="entry name" value="SAM-dependent_MTases_sf"/>
</dbReference>
<protein>
    <recommendedName>
        <fullName evidence="3">Class I SAM-dependent methyltransferase</fullName>
    </recommendedName>
</protein>
<evidence type="ECO:0000313" key="2">
    <source>
        <dbReference type="Proteomes" id="UP001055153"/>
    </source>
</evidence>
<dbReference type="EMBL" id="BPQQ01000016">
    <property type="protein sequence ID" value="GJD99426.1"/>
    <property type="molecule type" value="Genomic_DNA"/>
</dbReference>
<comment type="caution">
    <text evidence="1">The sequence shown here is derived from an EMBL/GenBank/DDBJ whole genome shotgun (WGS) entry which is preliminary data.</text>
</comment>
<organism evidence="1 2">
    <name type="scientific">Methylobacterium isbiliense</name>
    <dbReference type="NCBI Taxonomy" id="315478"/>
    <lineage>
        <taxon>Bacteria</taxon>
        <taxon>Pseudomonadati</taxon>
        <taxon>Pseudomonadota</taxon>
        <taxon>Alphaproteobacteria</taxon>
        <taxon>Hyphomicrobiales</taxon>
        <taxon>Methylobacteriaceae</taxon>
        <taxon>Methylobacterium</taxon>
    </lineage>
</organism>
<evidence type="ECO:0008006" key="3">
    <source>
        <dbReference type="Google" id="ProtNLM"/>
    </source>
</evidence>
<dbReference type="SUPFAM" id="SSF53335">
    <property type="entry name" value="S-adenosyl-L-methionine-dependent methyltransferases"/>
    <property type="match status" value="1"/>
</dbReference>